<dbReference type="EMBL" id="OCNF01000005">
    <property type="protein sequence ID" value="SOD67314.1"/>
    <property type="molecule type" value="Genomic_DNA"/>
</dbReference>
<dbReference type="Gene3D" id="2.10.260.10">
    <property type="match status" value="1"/>
</dbReference>
<proteinExistence type="predicted"/>
<dbReference type="SUPFAM" id="SSF89447">
    <property type="entry name" value="AbrB/MazE/MraZ-like"/>
    <property type="match status" value="1"/>
</dbReference>
<evidence type="ECO:0000313" key="1">
    <source>
        <dbReference type="EMBL" id="SOD67314.1"/>
    </source>
</evidence>
<name>A0A286E8X9_9NEIS</name>
<accession>A0A286E8X9</accession>
<keyword evidence="2" id="KW-1185">Reference proteome</keyword>
<dbReference type="RefSeq" id="WP_097113946.1">
    <property type="nucleotide sequence ID" value="NZ_CP083931.1"/>
</dbReference>
<protein>
    <submittedName>
        <fullName evidence="1">Antitoxin VapB</fullName>
    </submittedName>
</protein>
<sequence length="74" mass="8347">MLTTMPLMAGNVQAIHLPKSLAFEPNVPVVIHKENDKLIIEPVQTLANVPELFAQLGNEQDIQRETLAENERTW</sequence>
<reference evidence="1 2" key="1">
    <citation type="submission" date="2017-09" db="EMBL/GenBank/DDBJ databases">
        <authorList>
            <person name="Ehlers B."/>
            <person name="Leendertz F.H."/>
        </authorList>
    </citation>
    <scope>NUCLEOTIDE SEQUENCE [LARGE SCALE GENOMIC DNA]</scope>
    <source>
        <strain evidence="1 2">DSM 16848</strain>
    </source>
</reference>
<dbReference type="OrthoDB" id="9810009at2"/>
<organism evidence="1 2">
    <name type="scientific">Alysiella filiformis DSM 16848</name>
    <dbReference type="NCBI Taxonomy" id="1120981"/>
    <lineage>
        <taxon>Bacteria</taxon>
        <taxon>Pseudomonadati</taxon>
        <taxon>Pseudomonadota</taxon>
        <taxon>Betaproteobacteria</taxon>
        <taxon>Neisseriales</taxon>
        <taxon>Neisseriaceae</taxon>
        <taxon>Alysiella</taxon>
    </lineage>
</organism>
<gene>
    <name evidence="1" type="ORF">SAMN02746062_00881</name>
</gene>
<dbReference type="Proteomes" id="UP000219669">
    <property type="component" value="Unassembled WGS sequence"/>
</dbReference>
<evidence type="ECO:0000313" key="2">
    <source>
        <dbReference type="Proteomes" id="UP000219669"/>
    </source>
</evidence>
<dbReference type="InterPro" id="IPR037914">
    <property type="entry name" value="SpoVT-AbrB_sf"/>
</dbReference>
<dbReference type="AlphaFoldDB" id="A0A286E8X9"/>